<proteinExistence type="predicted"/>
<dbReference type="FunFam" id="3.10.20.370:FF:000001">
    <property type="entry name" value="Retrovirus-related Pol polyprotein from transposon 17.6-like protein"/>
    <property type="match status" value="1"/>
</dbReference>
<keyword evidence="7" id="KW-0695">RNA-directed DNA polymerase</keyword>
<accession>A0A3P8HUU4</accession>
<dbReference type="Gene3D" id="3.10.10.10">
    <property type="entry name" value="HIV Type 1 Reverse Transcriptase, subunit A, domain 1"/>
    <property type="match status" value="1"/>
</dbReference>
<reference evidence="10 11" key="1">
    <citation type="submission" date="2018-11" db="EMBL/GenBank/DDBJ databases">
        <authorList>
            <consortium name="Pathogen Informatics"/>
        </authorList>
    </citation>
    <scope>NUCLEOTIDE SEQUENCE [LARGE SCALE GENOMIC DNA]</scope>
</reference>
<dbReference type="GO" id="GO:0003676">
    <property type="term" value="F:nucleic acid binding"/>
    <property type="evidence" value="ECO:0007669"/>
    <property type="project" value="InterPro"/>
</dbReference>
<evidence type="ECO:0000313" key="10">
    <source>
        <dbReference type="EMBL" id="VDP49783.1"/>
    </source>
</evidence>
<evidence type="ECO:0000313" key="11">
    <source>
        <dbReference type="Proteomes" id="UP000050761"/>
    </source>
</evidence>
<reference evidence="12" key="2">
    <citation type="submission" date="2019-09" db="UniProtKB">
        <authorList>
            <consortium name="WormBaseParasite"/>
        </authorList>
    </citation>
    <scope>IDENTIFICATION</scope>
</reference>
<dbReference type="OrthoDB" id="5868531at2759"/>
<dbReference type="GO" id="GO:0003964">
    <property type="term" value="F:RNA-directed DNA polymerase activity"/>
    <property type="evidence" value="ECO:0007669"/>
    <property type="project" value="UniProtKB-KW"/>
</dbReference>
<dbReference type="InterPro" id="IPR012337">
    <property type="entry name" value="RNaseH-like_sf"/>
</dbReference>
<dbReference type="InterPro" id="IPR041373">
    <property type="entry name" value="RT_RNaseH"/>
</dbReference>
<gene>
    <name evidence="10" type="ORF">HPBE_LOCUS25214</name>
</gene>
<evidence type="ECO:0000256" key="1">
    <source>
        <dbReference type="ARBA" id="ARBA00012493"/>
    </source>
</evidence>
<keyword evidence="5" id="KW-0255">Endonuclease</keyword>
<protein>
    <recommendedName>
        <fullName evidence="1">RNA-directed DNA polymerase</fullName>
        <ecNumber evidence="1">2.7.7.49</ecNumber>
    </recommendedName>
</protein>
<dbReference type="Pfam" id="PF17921">
    <property type="entry name" value="Integrase_H2C2"/>
    <property type="match status" value="1"/>
</dbReference>
<dbReference type="PANTHER" id="PTHR37984">
    <property type="entry name" value="PROTEIN CBG26694"/>
    <property type="match status" value="1"/>
</dbReference>
<dbReference type="SUPFAM" id="SSF53098">
    <property type="entry name" value="Ribonuclease H-like"/>
    <property type="match status" value="1"/>
</dbReference>
<dbReference type="InterPro" id="IPR043502">
    <property type="entry name" value="DNA/RNA_pol_sf"/>
</dbReference>
<feature type="domain" description="Reverse transcriptase" evidence="8">
    <location>
        <begin position="178"/>
        <end position="357"/>
    </location>
</feature>
<dbReference type="PROSITE" id="PS50878">
    <property type="entry name" value="RT_POL"/>
    <property type="match status" value="1"/>
</dbReference>
<dbReference type="InterPro" id="IPR000477">
    <property type="entry name" value="RT_dom"/>
</dbReference>
<dbReference type="SUPFAM" id="SSF56672">
    <property type="entry name" value="DNA/RNA polymerases"/>
    <property type="match status" value="1"/>
</dbReference>
<dbReference type="PANTHER" id="PTHR37984:SF5">
    <property type="entry name" value="PROTEIN NYNRIN-LIKE"/>
    <property type="match status" value="1"/>
</dbReference>
<dbReference type="Gene3D" id="3.30.70.270">
    <property type="match status" value="2"/>
</dbReference>
<dbReference type="Pfam" id="PF00078">
    <property type="entry name" value="RVT_1"/>
    <property type="match status" value="1"/>
</dbReference>
<organism evidence="11 12">
    <name type="scientific">Heligmosomoides polygyrus</name>
    <name type="common">Parasitic roundworm</name>
    <dbReference type="NCBI Taxonomy" id="6339"/>
    <lineage>
        <taxon>Eukaryota</taxon>
        <taxon>Metazoa</taxon>
        <taxon>Ecdysozoa</taxon>
        <taxon>Nematoda</taxon>
        <taxon>Chromadorea</taxon>
        <taxon>Rhabditida</taxon>
        <taxon>Rhabditina</taxon>
        <taxon>Rhabditomorpha</taxon>
        <taxon>Strongyloidea</taxon>
        <taxon>Heligmosomidae</taxon>
        <taxon>Heligmosomoides</taxon>
    </lineage>
</organism>
<dbReference type="InterPro" id="IPR041588">
    <property type="entry name" value="Integrase_H2C2"/>
</dbReference>
<dbReference type="Proteomes" id="UP000050761">
    <property type="component" value="Unassembled WGS sequence"/>
</dbReference>
<dbReference type="FunFam" id="3.30.70.270:FF:000020">
    <property type="entry name" value="Transposon Tf2-6 polyprotein-like Protein"/>
    <property type="match status" value="1"/>
</dbReference>
<evidence type="ECO:0000256" key="6">
    <source>
        <dbReference type="ARBA" id="ARBA00022801"/>
    </source>
</evidence>
<dbReference type="PROSITE" id="PS50994">
    <property type="entry name" value="INTEGRASE"/>
    <property type="match status" value="1"/>
</dbReference>
<evidence type="ECO:0000259" key="9">
    <source>
        <dbReference type="PROSITE" id="PS50994"/>
    </source>
</evidence>
<dbReference type="WBParaSite" id="HPBE_0002521501-mRNA-1">
    <property type="protein sequence ID" value="HPBE_0002521501-mRNA-1"/>
    <property type="gene ID" value="HPBE_0002521501"/>
</dbReference>
<dbReference type="AlphaFoldDB" id="A0A183GR95"/>
<dbReference type="InterPro" id="IPR043128">
    <property type="entry name" value="Rev_trsase/Diguanyl_cyclase"/>
</dbReference>
<dbReference type="Gene3D" id="3.10.20.370">
    <property type="match status" value="1"/>
</dbReference>
<feature type="domain" description="Integrase catalytic" evidence="9">
    <location>
        <begin position="715"/>
        <end position="848"/>
    </location>
</feature>
<keyword evidence="11" id="KW-1185">Reference proteome</keyword>
<dbReference type="GO" id="GO:0042575">
    <property type="term" value="C:DNA polymerase complex"/>
    <property type="evidence" value="ECO:0007669"/>
    <property type="project" value="UniProtKB-ARBA"/>
</dbReference>
<dbReference type="InterPro" id="IPR001584">
    <property type="entry name" value="Integrase_cat-core"/>
</dbReference>
<evidence type="ECO:0000256" key="5">
    <source>
        <dbReference type="ARBA" id="ARBA00022759"/>
    </source>
</evidence>
<dbReference type="InterPro" id="IPR050951">
    <property type="entry name" value="Retrovirus_Pol_polyprotein"/>
</dbReference>
<name>A0A183GR95_HELPZ</name>
<evidence type="ECO:0000256" key="4">
    <source>
        <dbReference type="ARBA" id="ARBA00022722"/>
    </source>
</evidence>
<dbReference type="Pfam" id="PF00665">
    <property type="entry name" value="rve"/>
    <property type="match status" value="1"/>
</dbReference>
<dbReference type="CDD" id="cd01647">
    <property type="entry name" value="RT_LTR"/>
    <property type="match status" value="1"/>
</dbReference>
<dbReference type="GO" id="GO:0004519">
    <property type="term" value="F:endonuclease activity"/>
    <property type="evidence" value="ECO:0007669"/>
    <property type="project" value="UniProtKB-KW"/>
</dbReference>
<accession>A0A183GR95</accession>
<evidence type="ECO:0000313" key="12">
    <source>
        <dbReference type="WBParaSite" id="HPBE_0002521501-mRNA-1"/>
    </source>
</evidence>
<evidence type="ECO:0000256" key="7">
    <source>
        <dbReference type="ARBA" id="ARBA00022918"/>
    </source>
</evidence>
<keyword evidence="6" id="KW-0378">Hydrolase</keyword>
<dbReference type="GO" id="GO:0016787">
    <property type="term" value="F:hydrolase activity"/>
    <property type="evidence" value="ECO:0007669"/>
    <property type="project" value="UniProtKB-KW"/>
</dbReference>
<dbReference type="Gene3D" id="3.30.420.10">
    <property type="entry name" value="Ribonuclease H-like superfamily/Ribonuclease H"/>
    <property type="match status" value="1"/>
</dbReference>
<evidence type="ECO:0000256" key="3">
    <source>
        <dbReference type="ARBA" id="ARBA00022695"/>
    </source>
</evidence>
<evidence type="ECO:0000256" key="2">
    <source>
        <dbReference type="ARBA" id="ARBA00022679"/>
    </source>
</evidence>
<dbReference type="Pfam" id="PF17917">
    <property type="entry name" value="RT_RNaseH"/>
    <property type="match status" value="1"/>
</dbReference>
<keyword evidence="2" id="KW-0808">Transferase</keyword>
<sequence length="848" mass="96772">MSDDLYDVGRALVSLNTDGTSFINIMNPSNTDIQLKDKAKIAWATPIVYPEVQILAVHHQTANGPVTPSNGMPASEISPEADWESKLPHFPIATPPNYDVCTEIDLSGFALSDEHKEQLRIILRHHAFVGRDGHLGRYNGNIRHRIDLIDNAPIPSRKIYRVPLEKRKEIEKQITQMLSDGIIRKSSSAYCAPIVLVKKREANAWRFTIDFRGLNAITNPQQSIFPNNQDIIDLCANQCLYNSLDFQQGFRQIPLEESHCERTAFACFLGAFEYIRMPMGLKGASATFQRIMEDFKKHLRERVFIYIDHLIITSETADEHLHDIDEVLGKKQDIGMKLKGPKCEFARKEIKFLGFILSKDGIRPNPEKTRAIDAFPTPRTTTDIKAFIGMYSFFRRFIHNFASIAAPLTALTKKDTPFEWTKECENAMNNLKKALTSAPILGAPRLGRPFIIETDSSGKGTAAVLKQDQDGHEKVIAYASRTLSKHESRYPAIELEALGLVFAVEKFRPYIDGAKTTIITDHAQLKALLHRKDLTGRLAKYQIVLQEFDIDIVYRPGRKNIVCDTLSRYLTTVNATFANIDNLQMGKLRDEHEKCTWIFELKDSLRKQLDNDHTIDYILVDNILYKIPTRLHQDPQIVVPEGSQLKEMLITMTHESPTGTSHQGASKTHALIKKFAIWNNMKRDIHRFITRCEQCQKRKDPSAYRSTEPLMPLETPTRPWQRVHSDIIGPLPLTLQGNKFIVVFVDAFSKFIIAEPLSDQKALTTAETFTKRFMSRFGLPERLVTDQGTNYTSEIFRNLLQQFGITHRMSTPYHHQTNGQVGRANRTLQQLVSIATVQHQDNWDEYFT</sequence>
<dbReference type="InterPro" id="IPR036397">
    <property type="entry name" value="RNaseH_sf"/>
</dbReference>
<dbReference type="GO" id="GO:0015074">
    <property type="term" value="P:DNA integration"/>
    <property type="evidence" value="ECO:0007669"/>
    <property type="project" value="InterPro"/>
</dbReference>
<keyword evidence="3" id="KW-0548">Nucleotidyltransferase</keyword>
<dbReference type="EC" id="2.7.7.49" evidence="1"/>
<dbReference type="EMBL" id="UZAH01037526">
    <property type="protein sequence ID" value="VDP49783.1"/>
    <property type="molecule type" value="Genomic_DNA"/>
</dbReference>
<dbReference type="CDD" id="cd09274">
    <property type="entry name" value="RNase_HI_RT_Ty3"/>
    <property type="match status" value="1"/>
</dbReference>
<keyword evidence="4" id="KW-0540">Nuclease</keyword>
<dbReference type="Gene3D" id="1.10.340.70">
    <property type="match status" value="1"/>
</dbReference>
<evidence type="ECO:0000259" key="8">
    <source>
        <dbReference type="PROSITE" id="PS50878"/>
    </source>
</evidence>